<evidence type="ECO:0000256" key="9">
    <source>
        <dbReference type="ARBA" id="ARBA00023065"/>
    </source>
</evidence>
<evidence type="ECO:0000256" key="8">
    <source>
        <dbReference type="ARBA" id="ARBA00022989"/>
    </source>
</evidence>
<reference evidence="14" key="1">
    <citation type="journal article" date="2015" name="Methods Ecol Evol 6">
        <title>Validating the power of mitochondrial metagenomics for community ecology and phylogenetics of complex assemblages.</title>
        <authorList>
            <person name="Gomez-Rodriguez C."/>
            <person name="Crampton-Platt A."/>
            <person name="Timmermans M.J.T.N."/>
            <person name="Baselga A."/>
            <person name="Vogler A.P."/>
        </authorList>
    </citation>
    <scope>NUCLEOTIDE SEQUENCE</scope>
</reference>
<evidence type="ECO:0000256" key="1">
    <source>
        <dbReference type="ARBA" id="ARBA00004304"/>
    </source>
</evidence>
<evidence type="ECO:0000313" key="14">
    <source>
        <dbReference type="EMBL" id="APX40164.1"/>
    </source>
</evidence>
<keyword evidence="7 12" id="KW-0375">Hydrogen ion transport</keyword>
<sequence length="51" mass="6335">MPQMAPMNWLALFLMFSMYLLLFSSMNYYFFKKTPNNKINLLKKINYNWSW</sequence>
<comment type="subunit">
    <text evidence="3">F-type ATPases have 2 components, CF(1) - the catalytic core - and CF(0) - the membrane proton channel.</text>
</comment>
<evidence type="ECO:0000256" key="10">
    <source>
        <dbReference type="ARBA" id="ARBA00023128"/>
    </source>
</evidence>
<evidence type="ECO:0000256" key="7">
    <source>
        <dbReference type="ARBA" id="ARBA00022781"/>
    </source>
</evidence>
<dbReference type="EMBL" id="KX943448">
    <property type="protein sequence ID" value="APX40164.1"/>
    <property type="molecule type" value="Genomic_DNA"/>
</dbReference>
<dbReference type="GO" id="GO:0031966">
    <property type="term" value="C:mitochondrial membrane"/>
    <property type="evidence" value="ECO:0007669"/>
    <property type="project" value="UniProtKB-SubCell"/>
</dbReference>
<evidence type="ECO:0000256" key="13">
    <source>
        <dbReference type="SAM" id="Phobius"/>
    </source>
</evidence>
<dbReference type="GO" id="GO:0045259">
    <property type="term" value="C:proton-transporting ATP synthase complex"/>
    <property type="evidence" value="ECO:0007669"/>
    <property type="project" value="UniProtKB-KW"/>
</dbReference>
<dbReference type="InterPro" id="IPR001421">
    <property type="entry name" value="ATP8_metazoa"/>
</dbReference>
<keyword evidence="9 12" id="KW-0406">Ion transport</keyword>
<keyword evidence="4 12" id="KW-0813">Transport</keyword>
<keyword evidence="11 13" id="KW-0472">Membrane</keyword>
<comment type="subcellular location">
    <subcellularLocation>
        <location evidence="1 12">Mitochondrion membrane</location>
        <topology evidence="1 12">Single-pass membrane protein</topology>
    </subcellularLocation>
</comment>
<comment type="similarity">
    <text evidence="2 12">Belongs to the ATPase protein 8 family.</text>
</comment>
<organism evidence="14">
    <name type="scientific">Cryptocephalus moraei</name>
    <dbReference type="NCBI Taxonomy" id="204949"/>
    <lineage>
        <taxon>Eukaryota</taxon>
        <taxon>Metazoa</taxon>
        <taxon>Ecdysozoa</taxon>
        <taxon>Arthropoda</taxon>
        <taxon>Hexapoda</taxon>
        <taxon>Insecta</taxon>
        <taxon>Pterygota</taxon>
        <taxon>Neoptera</taxon>
        <taxon>Endopterygota</taxon>
        <taxon>Coleoptera</taxon>
        <taxon>Polyphaga</taxon>
        <taxon>Cucujiformia</taxon>
        <taxon>Chrysomeloidea</taxon>
        <taxon>Chrysomelidae</taxon>
        <taxon>Cryptocephalinae</taxon>
        <taxon>Cryptocephalus</taxon>
    </lineage>
</organism>
<keyword evidence="8 13" id="KW-1133">Transmembrane helix</keyword>
<evidence type="ECO:0000256" key="11">
    <source>
        <dbReference type="ARBA" id="ARBA00023136"/>
    </source>
</evidence>
<keyword evidence="6 12" id="KW-0812">Transmembrane</keyword>
<keyword evidence="5 12" id="KW-0138">CF(0)</keyword>
<dbReference type="GO" id="GO:0015078">
    <property type="term" value="F:proton transmembrane transporter activity"/>
    <property type="evidence" value="ECO:0007669"/>
    <property type="project" value="InterPro"/>
</dbReference>
<evidence type="ECO:0000256" key="3">
    <source>
        <dbReference type="ARBA" id="ARBA00011291"/>
    </source>
</evidence>
<evidence type="ECO:0000256" key="12">
    <source>
        <dbReference type="RuleBase" id="RU003661"/>
    </source>
</evidence>
<geneLocation type="mitochondrion" evidence="14"/>
<proteinExistence type="inferred from homology"/>
<evidence type="ECO:0000256" key="4">
    <source>
        <dbReference type="ARBA" id="ARBA00022448"/>
    </source>
</evidence>
<gene>
    <name evidence="14" type="primary">atp8</name>
</gene>
<evidence type="ECO:0000256" key="5">
    <source>
        <dbReference type="ARBA" id="ARBA00022547"/>
    </source>
</evidence>
<accession>A0A3G1GQT6</accession>
<keyword evidence="10 12" id="KW-0496">Mitochondrion</keyword>
<feature type="transmembrane region" description="Helical" evidence="13">
    <location>
        <begin position="12"/>
        <end position="31"/>
    </location>
</feature>
<evidence type="ECO:0000256" key="2">
    <source>
        <dbReference type="ARBA" id="ARBA00008892"/>
    </source>
</evidence>
<evidence type="ECO:0000256" key="6">
    <source>
        <dbReference type="ARBA" id="ARBA00022692"/>
    </source>
</evidence>
<protein>
    <recommendedName>
        <fullName evidence="12">ATP synthase complex subunit 8</fullName>
    </recommendedName>
</protein>
<dbReference type="AlphaFoldDB" id="A0A3G1GQT6"/>
<dbReference type="Pfam" id="PF00895">
    <property type="entry name" value="ATP-synt_8"/>
    <property type="match status" value="1"/>
</dbReference>
<name>A0A3G1GQT6_9CUCU</name>
<dbReference type="GO" id="GO:0015986">
    <property type="term" value="P:proton motive force-driven ATP synthesis"/>
    <property type="evidence" value="ECO:0007669"/>
    <property type="project" value="InterPro"/>
</dbReference>